<reference evidence="8" key="1">
    <citation type="submission" date="2022-08" db="EMBL/GenBank/DDBJ databases">
        <authorList>
            <person name="Marques A."/>
        </authorList>
    </citation>
    <scope>NUCLEOTIDE SEQUENCE</scope>
    <source>
        <strain evidence="8">RhyPub2mFocal</strain>
        <tissue evidence="8">Leaves</tissue>
    </source>
</reference>
<dbReference type="InterPro" id="IPR008949">
    <property type="entry name" value="Isoprenoid_synthase_dom_sf"/>
</dbReference>
<dbReference type="SFLD" id="SFLDS00005">
    <property type="entry name" value="Isoprenoid_Synthase_Type_I"/>
    <property type="match status" value="1"/>
</dbReference>
<dbReference type="InterPro" id="IPR034741">
    <property type="entry name" value="Terpene_cyclase-like_1_C"/>
</dbReference>
<dbReference type="PANTHER" id="PTHR31225">
    <property type="entry name" value="OS04G0344100 PROTEIN-RELATED"/>
    <property type="match status" value="1"/>
</dbReference>
<dbReference type="CDD" id="cd00684">
    <property type="entry name" value="Terpene_cyclase_plant_C1"/>
    <property type="match status" value="1"/>
</dbReference>
<dbReference type="InterPro" id="IPR044814">
    <property type="entry name" value="Terpene_cyclase_plant_C1"/>
</dbReference>
<dbReference type="SFLD" id="SFLDG01019">
    <property type="entry name" value="Terpene_Cyclase_Like_1_C_Termi"/>
    <property type="match status" value="1"/>
</dbReference>
<evidence type="ECO:0000313" key="8">
    <source>
        <dbReference type="EMBL" id="KAJ4775702.1"/>
    </source>
</evidence>
<dbReference type="PANTHER" id="PTHR31225:SF93">
    <property type="entry name" value="ALPHA-HUMULENE_(-)-(E)-BETA-CARYOPHYLLENE SYNTHASE"/>
    <property type="match status" value="1"/>
</dbReference>
<gene>
    <name evidence="8" type="ORF">LUZ62_059959</name>
</gene>
<evidence type="ECO:0000256" key="5">
    <source>
        <dbReference type="ARBA" id="ARBA00023239"/>
    </source>
</evidence>
<feature type="domain" description="Terpene synthase metal-binding" evidence="7">
    <location>
        <begin position="302"/>
        <end position="540"/>
    </location>
</feature>
<dbReference type="SUPFAM" id="SSF48239">
    <property type="entry name" value="Terpenoid cyclases/Protein prenyltransferases"/>
    <property type="match status" value="1"/>
</dbReference>
<comment type="cofactor">
    <cofactor evidence="2">
        <name>Mg(2+)</name>
        <dbReference type="ChEBI" id="CHEBI:18420"/>
    </cofactor>
</comment>
<proteinExistence type="predicted"/>
<dbReference type="Gene3D" id="1.10.600.10">
    <property type="entry name" value="Farnesyl Diphosphate Synthase"/>
    <property type="match status" value="1"/>
</dbReference>
<comment type="caution">
    <text evidence="8">The sequence shown here is derived from an EMBL/GenBank/DDBJ whole genome shotgun (WGS) entry which is preliminary data.</text>
</comment>
<organism evidence="8 9">
    <name type="scientific">Rhynchospora pubera</name>
    <dbReference type="NCBI Taxonomy" id="906938"/>
    <lineage>
        <taxon>Eukaryota</taxon>
        <taxon>Viridiplantae</taxon>
        <taxon>Streptophyta</taxon>
        <taxon>Embryophyta</taxon>
        <taxon>Tracheophyta</taxon>
        <taxon>Spermatophyta</taxon>
        <taxon>Magnoliopsida</taxon>
        <taxon>Liliopsida</taxon>
        <taxon>Poales</taxon>
        <taxon>Cyperaceae</taxon>
        <taxon>Cyperoideae</taxon>
        <taxon>Rhynchosporeae</taxon>
        <taxon>Rhynchospora</taxon>
    </lineage>
</organism>
<comment type="cofactor">
    <cofactor evidence="1">
        <name>Mn(2+)</name>
        <dbReference type="ChEBI" id="CHEBI:29035"/>
    </cofactor>
</comment>
<dbReference type="InterPro" id="IPR050148">
    <property type="entry name" value="Terpene_synthase-like"/>
</dbReference>
<accession>A0AAV8E3L9</accession>
<dbReference type="Proteomes" id="UP001140206">
    <property type="component" value="Chromosome 3"/>
</dbReference>
<evidence type="ECO:0000256" key="4">
    <source>
        <dbReference type="ARBA" id="ARBA00022842"/>
    </source>
</evidence>
<evidence type="ECO:0000256" key="1">
    <source>
        <dbReference type="ARBA" id="ARBA00001936"/>
    </source>
</evidence>
<sequence length="594" mass="69138">MQSYMFNNPQCPKTGPSRLQYILRVPRSPTIVHAKPWTSCHNKLSVSCTARTSWTTDDHLNTIGPSSGDYVLPSVWGDYFATYTPSDQEPKEWMEKRIIELKEEVKTMLDSTTNISELVNIVDTIQRLGISYHFVNEIDDALSQLHDIKFDNEDLQNVSLRFRLLRQHGFNASSDVFCKFIDSDGNFHEDLSKDAKGLLSLYNAGYLAFPGETILDEAISFARGHLQSMVNNLDSPLKREVLRALKTPLHRMVPRIEAMFFIEEYTEKETRNDTLLKLAKMDYNLVQRLHLEELKELTLWWKEQGMSESLTYTRDRVVENYFWALSEYFEPHYSRARIMLTKYYLFLLVLDDTYDVYGNYDGCRLLTDAIKRWDEKEIDCLPVCLRSFYQKFINTVNGFQDELKPSEKYRISYLIQETQRLADSYMQELEWHAKRQVPTFQERKKPAIDGNAGSIVVCGPLLGMGEEVTEEALQWLLSLPDVVMGSMEICRYTDDAVNYEREKAVGQGPTTIFSYMVEHNLRKDEAAVEFEHLTNQSWKKMNPALLRPTKVPRELLDRMLNYARMCTPEYLIGFTYSSKFKEIIGLLVLKPFSV</sequence>
<keyword evidence="4" id="KW-0460">Magnesium</keyword>
<evidence type="ECO:0000256" key="3">
    <source>
        <dbReference type="ARBA" id="ARBA00022723"/>
    </source>
</evidence>
<evidence type="ECO:0000313" key="9">
    <source>
        <dbReference type="Proteomes" id="UP001140206"/>
    </source>
</evidence>
<dbReference type="SUPFAM" id="SSF48576">
    <property type="entry name" value="Terpenoid synthases"/>
    <property type="match status" value="1"/>
</dbReference>
<dbReference type="InterPro" id="IPR008930">
    <property type="entry name" value="Terpenoid_cyclase/PrenylTrfase"/>
</dbReference>
<dbReference type="AlphaFoldDB" id="A0AAV8E3L9"/>
<dbReference type="Pfam" id="PF01397">
    <property type="entry name" value="Terpene_synth"/>
    <property type="match status" value="1"/>
</dbReference>
<dbReference type="Gene3D" id="1.50.10.130">
    <property type="entry name" value="Terpene synthase, N-terminal domain"/>
    <property type="match status" value="1"/>
</dbReference>
<dbReference type="GO" id="GO:0000287">
    <property type="term" value="F:magnesium ion binding"/>
    <property type="evidence" value="ECO:0007669"/>
    <property type="project" value="InterPro"/>
</dbReference>
<feature type="domain" description="Terpene synthase N-terminal" evidence="6">
    <location>
        <begin position="75"/>
        <end position="245"/>
    </location>
</feature>
<name>A0AAV8E3L9_9POAL</name>
<dbReference type="InterPro" id="IPR036965">
    <property type="entry name" value="Terpene_synth_N_sf"/>
</dbReference>
<dbReference type="Pfam" id="PF03936">
    <property type="entry name" value="Terpene_synth_C"/>
    <property type="match status" value="1"/>
</dbReference>
<protein>
    <submittedName>
        <fullName evidence="8">Sesquiterpene synthase</fullName>
    </submittedName>
</protein>
<dbReference type="EMBL" id="JAMFTS010000003">
    <property type="protein sequence ID" value="KAJ4775702.1"/>
    <property type="molecule type" value="Genomic_DNA"/>
</dbReference>
<dbReference type="GO" id="GO:0010333">
    <property type="term" value="F:terpene synthase activity"/>
    <property type="evidence" value="ECO:0007669"/>
    <property type="project" value="InterPro"/>
</dbReference>
<evidence type="ECO:0000259" key="7">
    <source>
        <dbReference type="Pfam" id="PF03936"/>
    </source>
</evidence>
<dbReference type="FunFam" id="1.50.10.130:FF:000001">
    <property type="entry name" value="Isoprene synthase, chloroplastic"/>
    <property type="match status" value="1"/>
</dbReference>
<evidence type="ECO:0000259" key="6">
    <source>
        <dbReference type="Pfam" id="PF01397"/>
    </source>
</evidence>
<keyword evidence="5" id="KW-0456">Lyase</keyword>
<evidence type="ECO:0000256" key="2">
    <source>
        <dbReference type="ARBA" id="ARBA00001946"/>
    </source>
</evidence>
<dbReference type="InterPro" id="IPR001906">
    <property type="entry name" value="Terpene_synth_N"/>
</dbReference>
<dbReference type="InterPro" id="IPR005630">
    <property type="entry name" value="Terpene_synthase_metal-bd"/>
</dbReference>
<keyword evidence="9" id="KW-1185">Reference proteome</keyword>
<dbReference type="GO" id="GO:0016102">
    <property type="term" value="P:diterpenoid biosynthetic process"/>
    <property type="evidence" value="ECO:0007669"/>
    <property type="project" value="InterPro"/>
</dbReference>
<keyword evidence="3" id="KW-0479">Metal-binding</keyword>